<sequence>MSDRPERPPVWVRGGTPYFYHPRRPSAPSEVANEELRRASTTSSIPSVTGIVPDRSSSISSTTPATQNAQQPGVASTLFPFMAKDRSGSMSSSESGTGPERDQSKRRSSHSDRSYAGLMTQKRMSEDPLFASRRESWREQAAHSRPDDRRFLSRWWDNFVKGEHQAPPKNK</sequence>
<dbReference type="OMA" id="RASWNEQ"/>
<feature type="region of interest" description="Disordered" evidence="1">
    <location>
        <begin position="1"/>
        <end position="148"/>
    </location>
</feature>
<reference evidence="2 3" key="1">
    <citation type="submission" date="2014-02" db="EMBL/GenBank/DDBJ databases">
        <title>The Genome Sequence of Trichophyton interdigitale MR816.</title>
        <authorList>
            <consortium name="The Broad Institute Genomics Platform"/>
            <person name="Cuomo C.A."/>
            <person name="White T.C."/>
            <person name="Graser Y."/>
            <person name="Martinez-Rossi N."/>
            <person name="Heitman J."/>
            <person name="Young S.K."/>
            <person name="Zeng Q."/>
            <person name="Gargeya S."/>
            <person name="Abouelleil A."/>
            <person name="Alvarado L."/>
            <person name="Chapman S.B."/>
            <person name="Gainer-Dewar J."/>
            <person name="Goldberg J."/>
            <person name="Griggs A."/>
            <person name="Gujja S."/>
            <person name="Hansen M."/>
            <person name="Howarth C."/>
            <person name="Imamovic A."/>
            <person name="Larimer J."/>
            <person name="Martinez D."/>
            <person name="Murphy C."/>
            <person name="Pearson M.D."/>
            <person name="Persinoti G."/>
            <person name="Poon T."/>
            <person name="Priest M."/>
            <person name="Roberts A.D."/>
            <person name="Saif S."/>
            <person name="Shea T.D."/>
            <person name="Sykes S.N."/>
            <person name="Wortman J."/>
            <person name="Nusbaum C."/>
            <person name="Birren B."/>
        </authorList>
    </citation>
    <scope>NUCLEOTIDE SEQUENCE [LARGE SCALE GENOMIC DNA]</scope>
    <source>
        <strain evidence="2 3">MR816</strain>
    </source>
</reference>
<evidence type="ECO:0000256" key="1">
    <source>
        <dbReference type="SAM" id="MobiDB-lite"/>
    </source>
</evidence>
<accession>A0A059J7T6</accession>
<comment type="caution">
    <text evidence="2">The sequence shown here is derived from an EMBL/GenBank/DDBJ whole genome shotgun (WGS) entry which is preliminary data.</text>
</comment>
<feature type="compositionally biased region" description="Low complexity" evidence="1">
    <location>
        <begin position="88"/>
        <end position="98"/>
    </location>
</feature>
<dbReference type="OrthoDB" id="4158609at2759"/>
<protein>
    <submittedName>
        <fullName evidence="2">Uncharacterized protein</fullName>
    </submittedName>
</protein>
<name>A0A059J7T6_TRIIM</name>
<dbReference type="AlphaFoldDB" id="A0A059J7T6"/>
<feature type="compositionally biased region" description="Basic and acidic residues" evidence="1">
    <location>
        <begin position="99"/>
        <end position="113"/>
    </location>
</feature>
<dbReference type="Proteomes" id="UP000024533">
    <property type="component" value="Unassembled WGS sequence"/>
</dbReference>
<proteinExistence type="predicted"/>
<feature type="compositionally biased region" description="Polar residues" evidence="1">
    <location>
        <begin position="55"/>
        <end position="74"/>
    </location>
</feature>
<gene>
    <name evidence="2" type="ORF">H109_04398</name>
</gene>
<organism evidence="2 3">
    <name type="scientific">Trichophyton interdigitale (strain MR816)</name>
    <dbReference type="NCBI Taxonomy" id="1215338"/>
    <lineage>
        <taxon>Eukaryota</taxon>
        <taxon>Fungi</taxon>
        <taxon>Dikarya</taxon>
        <taxon>Ascomycota</taxon>
        <taxon>Pezizomycotina</taxon>
        <taxon>Eurotiomycetes</taxon>
        <taxon>Eurotiomycetidae</taxon>
        <taxon>Onygenales</taxon>
        <taxon>Arthrodermataceae</taxon>
        <taxon>Trichophyton</taxon>
    </lineage>
</organism>
<keyword evidence="3" id="KW-1185">Reference proteome</keyword>
<feature type="compositionally biased region" description="Basic and acidic residues" evidence="1">
    <location>
        <begin position="132"/>
        <end position="148"/>
    </location>
</feature>
<evidence type="ECO:0000313" key="3">
    <source>
        <dbReference type="Proteomes" id="UP000024533"/>
    </source>
</evidence>
<dbReference type="EMBL" id="AOKY01000295">
    <property type="protein sequence ID" value="KDB23718.1"/>
    <property type="molecule type" value="Genomic_DNA"/>
</dbReference>
<evidence type="ECO:0000313" key="2">
    <source>
        <dbReference type="EMBL" id="KDB23718.1"/>
    </source>
</evidence>
<dbReference type="HOGENOM" id="CLU_085103_0_0_1"/>